<name>A0A2P5C3N3_PARAD</name>
<reference evidence="2" key="1">
    <citation type="submission" date="2016-06" db="EMBL/GenBank/DDBJ databases">
        <title>Parallel loss of symbiosis genes in relatives of nitrogen-fixing non-legume Parasponia.</title>
        <authorList>
            <person name="Van Velzen R."/>
            <person name="Holmer R."/>
            <person name="Bu F."/>
            <person name="Rutten L."/>
            <person name="Van Zeijl A."/>
            <person name="Liu W."/>
            <person name="Santuari L."/>
            <person name="Cao Q."/>
            <person name="Sharma T."/>
            <person name="Shen D."/>
            <person name="Roswanjaya Y."/>
            <person name="Wardhani T."/>
            <person name="Kalhor M.S."/>
            <person name="Jansen J."/>
            <person name="Van den Hoogen J."/>
            <person name="Gungor B."/>
            <person name="Hartog M."/>
            <person name="Hontelez J."/>
            <person name="Verver J."/>
            <person name="Yang W.-C."/>
            <person name="Schijlen E."/>
            <person name="Repin R."/>
            <person name="Schilthuizen M."/>
            <person name="Schranz E."/>
            <person name="Heidstra R."/>
            <person name="Miyata K."/>
            <person name="Fedorova E."/>
            <person name="Kohlen W."/>
            <person name="Bisseling T."/>
            <person name="Smit S."/>
            <person name="Geurts R."/>
        </authorList>
    </citation>
    <scope>NUCLEOTIDE SEQUENCE [LARGE SCALE GENOMIC DNA]</scope>
    <source>
        <strain evidence="2">cv. WU1-14</strain>
    </source>
</reference>
<dbReference type="AlphaFoldDB" id="A0A2P5C3N3"/>
<dbReference type="Proteomes" id="UP000237105">
    <property type="component" value="Unassembled WGS sequence"/>
</dbReference>
<accession>A0A2P5C3N3</accession>
<evidence type="ECO:0000313" key="2">
    <source>
        <dbReference type="Proteomes" id="UP000237105"/>
    </source>
</evidence>
<protein>
    <submittedName>
        <fullName evidence="1">Uncharacterized protein</fullName>
    </submittedName>
</protein>
<organism evidence="1 2">
    <name type="scientific">Parasponia andersonii</name>
    <name type="common">Sponia andersonii</name>
    <dbReference type="NCBI Taxonomy" id="3476"/>
    <lineage>
        <taxon>Eukaryota</taxon>
        <taxon>Viridiplantae</taxon>
        <taxon>Streptophyta</taxon>
        <taxon>Embryophyta</taxon>
        <taxon>Tracheophyta</taxon>
        <taxon>Spermatophyta</taxon>
        <taxon>Magnoliopsida</taxon>
        <taxon>eudicotyledons</taxon>
        <taxon>Gunneridae</taxon>
        <taxon>Pentapetalae</taxon>
        <taxon>rosids</taxon>
        <taxon>fabids</taxon>
        <taxon>Rosales</taxon>
        <taxon>Cannabaceae</taxon>
        <taxon>Parasponia</taxon>
    </lineage>
</organism>
<proteinExistence type="predicted"/>
<gene>
    <name evidence="1" type="ORF">PanWU01x14_186190</name>
</gene>
<keyword evidence="2" id="KW-1185">Reference proteome</keyword>
<dbReference type="EMBL" id="JXTB01000180">
    <property type="protein sequence ID" value="PON55667.1"/>
    <property type="molecule type" value="Genomic_DNA"/>
</dbReference>
<evidence type="ECO:0000313" key="1">
    <source>
        <dbReference type="EMBL" id="PON55667.1"/>
    </source>
</evidence>
<comment type="caution">
    <text evidence="1">The sequence shown here is derived from an EMBL/GenBank/DDBJ whole genome shotgun (WGS) entry which is preliminary data.</text>
</comment>
<sequence>MVDISFRTQAEGVVEIERRKRVNGERREKIRSRNEIIAEGERRLSREERGERSLPSKIGERERDDCKIQFI</sequence>